<gene>
    <name evidence="1" type="ORF">QBC37DRAFT_271297</name>
</gene>
<dbReference type="SUPFAM" id="SSF54427">
    <property type="entry name" value="NTF2-like"/>
    <property type="match status" value="1"/>
</dbReference>
<comment type="caution">
    <text evidence="1">The sequence shown here is derived from an EMBL/GenBank/DDBJ whole genome shotgun (WGS) entry which is preliminary data.</text>
</comment>
<accession>A0AAN6YQ78</accession>
<dbReference type="AlphaFoldDB" id="A0AAN6YQ78"/>
<dbReference type="GO" id="GO:0030638">
    <property type="term" value="P:polyketide metabolic process"/>
    <property type="evidence" value="ECO:0007669"/>
    <property type="project" value="InterPro"/>
</dbReference>
<dbReference type="Pfam" id="PF07366">
    <property type="entry name" value="SnoaL"/>
    <property type="match status" value="1"/>
</dbReference>
<dbReference type="Gene3D" id="3.10.450.50">
    <property type="match status" value="1"/>
</dbReference>
<proteinExistence type="predicted"/>
<dbReference type="Proteomes" id="UP001301769">
    <property type="component" value="Unassembled WGS sequence"/>
</dbReference>
<keyword evidence="2" id="KW-1185">Reference proteome</keyword>
<dbReference type="EMBL" id="MU858045">
    <property type="protein sequence ID" value="KAK4220377.1"/>
    <property type="molecule type" value="Genomic_DNA"/>
</dbReference>
<name>A0AAN6YQ78_9PEZI</name>
<evidence type="ECO:0000313" key="2">
    <source>
        <dbReference type="Proteomes" id="UP001301769"/>
    </source>
</evidence>
<reference evidence="1" key="1">
    <citation type="journal article" date="2023" name="Mol. Phylogenet. Evol.">
        <title>Genome-scale phylogeny and comparative genomics of the fungal order Sordariales.</title>
        <authorList>
            <person name="Hensen N."/>
            <person name="Bonometti L."/>
            <person name="Westerberg I."/>
            <person name="Brannstrom I.O."/>
            <person name="Guillou S."/>
            <person name="Cros-Aarteil S."/>
            <person name="Calhoun S."/>
            <person name="Haridas S."/>
            <person name="Kuo A."/>
            <person name="Mondo S."/>
            <person name="Pangilinan J."/>
            <person name="Riley R."/>
            <person name="LaButti K."/>
            <person name="Andreopoulos B."/>
            <person name="Lipzen A."/>
            <person name="Chen C."/>
            <person name="Yan M."/>
            <person name="Daum C."/>
            <person name="Ng V."/>
            <person name="Clum A."/>
            <person name="Steindorff A."/>
            <person name="Ohm R.A."/>
            <person name="Martin F."/>
            <person name="Silar P."/>
            <person name="Natvig D.O."/>
            <person name="Lalanne C."/>
            <person name="Gautier V."/>
            <person name="Ament-Velasquez S.L."/>
            <person name="Kruys A."/>
            <person name="Hutchinson M.I."/>
            <person name="Powell A.J."/>
            <person name="Barry K."/>
            <person name="Miller A.N."/>
            <person name="Grigoriev I.V."/>
            <person name="Debuchy R."/>
            <person name="Gladieux P."/>
            <person name="Hiltunen Thoren M."/>
            <person name="Johannesson H."/>
        </authorList>
    </citation>
    <scope>NUCLEOTIDE SEQUENCE</scope>
    <source>
        <strain evidence="1">PSN293</strain>
    </source>
</reference>
<dbReference type="InterPro" id="IPR009959">
    <property type="entry name" value="Cyclase_SnoaL-like"/>
</dbReference>
<reference evidence="1" key="2">
    <citation type="submission" date="2023-05" db="EMBL/GenBank/DDBJ databases">
        <authorList>
            <consortium name="Lawrence Berkeley National Laboratory"/>
            <person name="Steindorff A."/>
            <person name="Hensen N."/>
            <person name="Bonometti L."/>
            <person name="Westerberg I."/>
            <person name="Brannstrom I.O."/>
            <person name="Guillou S."/>
            <person name="Cros-Aarteil S."/>
            <person name="Calhoun S."/>
            <person name="Haridas S."/>
            <person name="Kuo A."/>
            <person name="Mondo S."/>
            <person name="Pangilinan J."/>
            <person name="Riley R."/>
            <person name="Labutti K."/>
            <person name="Andreopoulos B."/>
            <person name="Lipzen A."/>
            <person name="Chen C."/>
            <person name="Yanf M."/>
            <person name="Daum C."/>
            <person name="Ng V."/>
            <person name="Clum A."/>
            <person name="Ohm R."/>
            <person name="Martin F."/>
            <person name="Silar P."/>
            <person name="Natvig D."/>
            <person name="Lalanne C."/>
            <person name="Gautier V."/>
            <person name="Ament-Velasquez S.L."/>
            <person name="Kruys A."/>
            <person name="Hutchinson M.I."/>
            <person name="Powell A.J."/>
            <person name="Barry K."/>
            <person name="Miller A.N."/>
            <person name="Grigoriev I.V."/>
            <person name="Debuchy R."/>
            <person name="Gladieux P."/>
            <person name="Thoren M.H."/>
            <person name="Johannesson H."/>
        </authorList>
    </citation>
    <scope>NUCLEOTIDE SEQUENCE</scope>
    <source>
        <strain evidence="1">PSN293</strain>
    </source>
</reference>
<evidence type="ECO:0000313" key="1">
    <source>
        <dbReference type="EMBL" id="KAK4220377.1"/>
    </source>
</evidence>
<protein>
    <submittedName>
        <fullName evidence="1">Uncharacterized protein</fullName>
    </submittedName>
</protein>
<dbReference type="InterPro" id="IPR032710">
    <property type="entry name" value="NTF2-like_dom_sf"/>
</dbReference>
<sequence length="301" mass="33692">MAARYARVGIKPSPKPDNRLRFKALVSRINRRQWNMLPDSIHGRLTYNGHRMTLFEFTQHFRQEFPPKSNITLNVVSILGGKLSGSEEMDRADGGGPVGARLRVTMVVVDGMMLPGTSRSTTHYARHMFAYFAKGKINELSDISDLSERFPHGSKITPVPSLRPPPPRVSIDLRTFYQDYITAINSTKGGPEVGVFCKASGVVWNGSKKSVEDYCLLMRKAFDAIPDLEFNAHTVLVDEDLQQIAVRIDFSGTPVKPFGGGIPNGKPVAFSEHAFYWLEQGKISDVLTIVDWENYRAQLMC</sequence>
<organism evidence="1 2">
    <name type="scientific">Rhypophila decipiens</name>
    <dbReference type="NCBI Taxonomy" id="261697"/>
    <lineage>
        <taxon>Eukaryota</taxon>
        <taxon>Fungi</taxon>
        <taxon>Dikarya</taxon>
        <taxon>Ascomycota</taxon>
        <taxon>Pezizomycotina</taxon>
        <taxon>Sordariomycetes</taxon>
        <taxon>Sordariomycetidae</taxon>
        <taxon>Sordariales</taxon>
        <taxon>Naviculisporaceae</taxon>
        <taxon>Rhypophila</taxon>
    </lineage>
</organism>